<gene>
    <name evidence="1" type="ORF">S12H4_55125</name>
</gene>
<name>X1W036_9ZZZZ</name>
<organism evidence="1">
    <name type="scientific">marine sediment metagenome</name>
    <dbReference type="NCBI Taxonomy" id="412755"/>
    <lineage>
        <taxon>unclassified sequences</taxon>
        <taxon>metagenomes</taxon>
        <taxon>ecological metagenomes</taxon>
    </lineage>
</organism>
<reference evidence="1" key="1">
    <citation type="journal article" date="2014" name="Front. Microbiol.">
        <title>High frequency of phylogenetically diverse reductive dehalogenase-homologous genes in deep subseafloor sedimentary metagenomes.</title>
        <authorList>
            <person name="Kawai M."/>
            <person name="Futagami T."/>
            <person name="Toyoda A."/>
            <person name="Takaki Y."/>
            <person name="Nishi S."/>
            <person name="Hori S."/>
            <person name="Arai W."/>
            <person name="Tsubouchi T."/>
            <person name="Morono Y."/>
            <person name="Uchiyama I."/>
            <person name="Ito T."/>
            <person name="Fujiyama A."/>
            <person name="Inagaki F."/>
            <person name="Takami H."/>
        </authorList>
    </citation>
    <scope>NUCLEOTIDE SEQUENCE</scope>
    <source>
        <strain evidence="1">Expedition CK06-06</strain>
    </source>
</reference>
<sequence length="55" mass="6390">ALGEFMGKEGKIIFTVKKGTILNAHIEKVDKKIDFKKLREQMEKDIAENVIRKMK</sequence>
<protein>
    <submittedName>
        <fullName evidence="1">Uncharacterized protein</fullName>
    </submittedName>
</protein>
<evidence type="ECO:0000313" key="1">
    <source>
        <dbReference type="EMBL" id="GAJ19520.1"/>
    </source>
</evidence>
<dbReference type="EMBL" id="BARW01035329">
    <property type="protein sequence ID" value="GAJ19520.1"/>
    <property type="molecule type" value="Genomic_DNA"/>
</dbReference>
<dbReference type="AlphaFoldDB" id="X1W036"/>
<proteinExistence type="predicted"/>
<feature type="non-terminal residue" evidence="1">
    <location>
        <position position="1"/>
    </location>
</feature>
<accession>X1W036</accession>
<comment type="caution">
    <text evidence="1">The sequence shown here is derived from an EMBL/GenBank/DDBJ whole genome shotgun (WGS) entry which is preliminary data.</text>
</comment>